<evidence type="ECO:0000313" key="3">
    <source>
        <dbReference type="Proteomes" id="UP000249688"/>
    </source>
</evidence>
<dbReference type="EMBL" id="QKYU01000008">
    <property type="protein sequence ID" value="PZW46772.1"/>
    <property type="molecule type" value="Genomic_DNA"/>
</dbReference>
<proteinExistence type="predicted"/>
<name>A0A2W7J6E5_9PROT</name>
<dbReference type="InterPro" id="IPR038740">
    <property type="entry name" value="BioF2-like_GNAT_dom"/>
</dbReference>
<dbReference type="Gene3D" id="3.40.630.30">
    <property type="match status" value="1"/>
</dbReference>
<dbReference type="RefSeq" id="WP_111397800.1">
    <property type="nucleotide sequence ID" value="NZ_QKYU01000008.1"/>
</dbReference>
<keyword evidence="2" id="KW-0808">Transferase</keyword>
<evidence type="ECO:0000259" key="1">
    <source>
        <dbReference type="Pfam" id="PF13480"/>
    </source>
</evidence>
<dbReference type="OrthoDB" id="9808976at2"/>
<dbReference type="SUPFAM" id="SSF55729">
    <property type="entry name" value="Acyl-CoA N-acyltransferases (Nat)"/>
    <property type="match status" value="1"/>
</dbReference>
<accession>A0A2W7J6E5</accession>
<keyword evidence="3" id="KW-1185">Reference proteome</keyword>
<sequence>MTVRIYSTPVRSFEELGADWRALEAEVPGRSFFQSWSWVGCLAEERYPDPVLLRAEAEGRTLGLALFNRRQGRLCLAESGDAALDAPFIEHNAPLSLGDDIRRGLLRAAWGVAGARRLVLSGVAPEVLHAAGGTALRLQARPAPLVDLGAVRTAGGDYLATRSANTRYQLRRSARFYAAGGEVLLQRAADAAEALDWFDALLRLHESTWRERGGAGAFATPFLQRFHRSLIAQGASRGEVDMLRVTAGEQEVGYLYNLRLAGRVFAYQSGLDHAGAGTHGKPGLTCHAMAVQRALEMGDAIYDFLAGADQYKRSLATGSEPMVWAELLPVWSPLGMAARLRRLVLR</sequence>
<dbReference type="Proteomes" id="UP000249688">
    <property type="component" value="Unassembled WGS sequence"/>
</dbReference>
<dbReference type="AlphaFoldDB" id="A0A2W7J6E5"/>
<gene>
    <name evidence="2" type="ORF">C8P66_10851</name>
</gene>
<dbReference type="GO" id="GO:0016740">
    <property type="term" value="F:transferase activity"/>
    <property type="evidence" value="ECO:0007669"/>
    <property type="project" value="UniProtKB-KW"/>
</dbReference>
<evidence type="ECO:0000313" key="2">
    <source>
        <dbReference type="EMBL" id="PZW46772.1"/>
    </source>
</evidence>
<protein>
    <submittedName>
        <fullName evidence="2">CelD/BcsL family acetyltransferase involved in cellulose biosynthesis</fullName>
    </submittedName>
</protein>
<comment type="caution">
    <text evidence="2">The sequence shown here is derived from an EMBL/GenBank/DDBJ whole genome shotgun (WGS) entry which is preliminary data.</text>
</comment>
<organism evidence="2 3">
    <name type="scientific">Humitalea rosea</name>
    <dbReference type="NCBI Taxonomy" id="990373"/>
    <lineage>
        <taxon>Bacteria</taxon>
        <taxon>Pseudomonadati</taxon>
        <taxon>Pseudomonadota</taxon>
        <taxon>Alphaproteobacteria</taxon>
        <taxon>Acetobacterales</taxon>
        <taxon>Roseomonadaceae</taxon>
        <taxon>Humitalea</taxon>
    </lineage>
</organism>
<dbReference type="Pfam" id="PF13480">
    <property type="entry name" value="Acetyltransf_6"/>
    <property type="match status" value="1"/>
</dbReference>
<feature type="domain" description="BioF2-like acetyltransferase" evidence="1">
    <location>
        <begin position="165"/>
        <end position="313"/>
    </location>
</feature>
<dbReference type="InterPro" id="IPR016181">
    <property type="entry name" value="Acyl_CoA_acyltransferase"/>
</dbReference>
<reference evidence="2 3" key="1">
    <citation type="submission" date="2018-06" db="EMBL/GenBank/DDBJ databases">
        <title>Genomic Encyclopedia of Archaeal and Bacterial Type Strains, Phase II (KMG-II): from individual species to whole genera.</title>
        <authorList>
            <person name="Goeker M."/>
        </authorList>
    </citation>
    <scope>NUCLEOTIDE SEQUENCE [LARGE SCALE GENOMIC DNA]</scope>
    <source>
        <strain evidence="2 3">DSM 24525</strain>
    </source>
</reference>